<evidence type="ECO:0000313" key="3">
    <source>
        <dbReference type="EMBL" id="BAB01210.1"/>
    </source>
</evidence>
<dbReference type="PANTHER" id="PTHR24559:SF444">
    <property type="entry name" value="REVERSE TRANSCRIPTASE DOMAIN-CONTAINING PROTEIN"/>
    <property type="match status" value="1"/>
</dbReference>
<dbReference type="CDD" id="cd01647">
    <property type="entry name" value="RT_LTR"/>
    <property type="match status" value="1"/>
</dbReference>
<dbReference type="InterPro" id="IPR021109">
    <property type="entry name" value="Peptidase_aspartic_dom_sf"/>
</dbReference>
<sequence length="565" mass="65009">MHLQSKPTLHPRPDLRILQNPISAAERATKPKIPFPKSPRKSKQELDDARCKAMMDKLIVEMPLIDAVKSSSMIRHYVKRMITKDLLTDLMPRSVALRLGLTDLEPTQITLVLADRFVRRPNGILCDVPVQVGTSYIPTDFVVLSYEKEPKYPLIMGRPFLASTDSIIDVRKDRIGLNVDNVPDGYGKLLDRTEHVMQLITQEELIGPSTKAATVGEWSPEKAPNIDLKPLPTRLSDWVSPLHVVPKKGGFFQIPIHPDDQEKTTFTCLYGIFAYHRMSFGLCNAPAIFQRYMMSIFTYMIEDFTEVFMDDFSIYGFSFEACLENLCKVLARCEEKNLILNWEKCHFKVHEGIVLGQKVSAASIEVDKDKIAVITSLQEPDSVKYVIVHTDHSALKYLMKKRDAKPYYDVFFFFKSLTSKYEIRKGLRMELLIICQGSRLKMTFLSIIFYLKKVCTWLRQVCRKILAVSIHALMRAAENQCRSTPHPLSIDTIAFHRQMLLHFLHSPQLFQFPVIGTLTHLGTMEHKKEFWKLFSNKDLEGRFSKAGVDRHSYRCQENIRFSPSL</sequence>
<reference key="2">
    <citation type="journal article" date="2000" name="Nature">
        <title>Sequence and analysis of chromosome 3 of the plant Arabidopsis thaliana.</title>
        <authorList>
            <consortium name="European Union Chromosome 3 Arabidopsis Sequencing Consortium"/>
            <consortium name="Institute for Genomic Research"/>
            <consortium name="Kazusa DNA Research Institute"/>
            <person name="Salanoubat M."/>
            <person name="Lemcke K."/>
            <person name="Rieger M."/>
            <person name="Ansorge W."/>
            <person name="Unseld M."/>
            <person name="Fartmann B."/>
            <person name="Valle G."/>
            <person name="Blocker H."/>
            <person name="Perez-Alonso M."/>
            <person name="Obermaier B."/>
            <person name="Delseny M."/>
            <person name="Boutry M."/>
            <person name="Grivell L.A."/>
            <person name="Mache R."/>
            <person name="Puigdomenech P."/>
            <person name="De Simone V."/>
            <person name="Choisne N."/>
            <person name="Artiguenave F."/>
            <person name="Robert C."/>
            <person name="Brottier P."/>
            <person name="Wincker P."/>
            <person name="Cattolico L."/>
            <person name="Weissenbach J."/>
            <person name="Saurin W."/>
            <person name="Quetier F."/>
            <person name="Schafer M."/>
            <person name="Muller-Auer S."/>
            <person name="Gabel C."/>
            <person name="Fuchs M."/>
            <person name="Benes V."/>
            <person name="Wurmbach E."/>
            <person name="Drzonek H."/>
            <person name="Erfle H."/>
            <person name="Jordan N."/>
            <person name="Bangert S."/>
            <person name="Wiedelmann R."/>
            <person name="Kranz H."/>
            <person name="Voss H."/>
            <person name="Holland R."/>
            <person name="Brandt P."/>
            <person name="Nyakatura G."/>
            <person name="Vezzi A."/>
            <person name="D'Angelo M."/>
            <person name="Pallavicini A."/>
            <person name="Toppo S."/>
            <person name="Simionati B."/>
            <person name="Conrad A."/>
            <person name="Hornischer K."/>
            <person name="Kauer G."/>
            <person name="Lohnert T.H."/>
            <person name="Nordsiek G."/>
            <person name="Reichelt J."/>
            <person name="Scharfe M."/>
            <person name="Schon O."/>
            <person name="Bargues M."/>
            <person name="Terol J."/>
            <person name="Climent J."/>
            <person name="Navarro P."/>
            <person name="Collado C."/>
            <person name="Perez-Perez A."/>
            <person name="Ottenwalder B."/>
            <person name="Duchemin D."/>
            <person name="Cooke R."/>
            <person name="Laudie M."/>
            <person name="Berger-Llauro C."/>
            <person name="Purnelle B."/>
            <person name="Masuy D."/>
            <person name="de Haan M."/>
            <person name="Maarse A.C."/>
            <person name="Alcaraz J.P."/>
            <person name="Cottet A."/>
            <person name="Casacuberta E."/>
            <person name="Monfort A."/>
            <person name="Argiriou A."/>
            <person name="flores M."/>
            <person name="Liguori R."/>
            <person name="Vitale D."/>
            <person name="Mannhaupt G."/>
            <person name="Haase D."/>
            <person name="Schoof H."/>
            <person name="Rudd S."/>
            <person name="Zaccaria P."/>
            <person name="Mewes H.W."/>
            <person name="Mayer K.F."/>
            <person name="Kaul S."/>
            <person name="Town C.D."/>
            <person name="Koo H.L."/>
            <person name="Tallon L.J."/>
            <person name="Jenkins J."/>
            <person name="Rooney T."/>
            <person name="Rizzo M."/>
            <person name="Walts A."/>
            <person name="Utterback T."/>
            <person name="Fujii C.Y."/>
            <person name="Shea T.P."/>
            <person name="Creasy T.H."/>
            <person name="Haas B."/>
            <person name="Maiti R."/>
            <person name="Wu D."/>
            <person name="Peterson J."/>
            <person name="Van Aken S."/>
            <person name="Pai G."/>
            <person name="Militscher J."/>
            <person name="Sellers P."/>
            <person name="Gill J.E."/>
            <person name="Feldblyum T.V."/>
            <person name="Preuss D."/>
            <person name="Lin X."/>
            <person name="Nierman W.C."/>
            <person name="Salzberg S.L."/>
            <person name="White O."/>
            <person name="Venter J.C."/>
            <person name="Fraser C.M."/>
            <person name="Kaneko T."/>
            <person name="Nakamura Y."/>
            <person name="Sato S."/>
            <person name="Kato T."/>
            <person name="Asamizu E."/>
            <person name="Sasamoto S."/>
            <person name="Kimura T."/>
            <person name="Idesawa K."/>
            <person name="Kawashima K."/>
            <person name="Kishida Y."/>
            <person name="Kiyokawa C."/>
            <person name="Kohara M."/>
            <person name="Matsumoto M."/>
            <person name="Matsuno A."/>
            <person name="Muraki A."/>
            <person name="Nakayama S."/>
            <person name="Nakazaki N."/>
            <person name="Shinpo S."/>
            <person name="Takeuchi C."/>
            <person name="Wada T."/>
            <person name="Watanabe A."/>
            <person name="Yamada M."/>
            <person name="Yasuda M."/>
            <person name="Tabata S."/>
        </authorList>
    </citation>
    <scope>NUCLEOTIDE SEQUENCE [LARGE SCALE GENOMIC DNA]</scope>
    <source>
        <strain>cv. Columbia</strain>
    </source>
</reference>
<feature type="region of interest" description="Disordered" evidence="1">
    <location>
        <begin position="1"/>
        <end position="23"/>
    </location>
</feature>
<dbReference type="Pfam" id="PF00078">
    <property type="entry name" value="RVT_1"/>
    <property type="match status" value="1"/>
</dbReference>
<dbReference type="CDD" id="cd00303">
    <property type="entry name" value="retropepsin_like"/>
    <property type="match status" value="1"/>
</dbReference>
<evidence type="ECO:0000259" key="2">
    <source>
        <dbReference type="Pfam" id="PF00078"/>
    </source>
</evidence>
<accession>Q9LJ78</accession>
<feature type="domain" description="Reverse transcriptase" evidence="2">
    <location>
        <begin position="248"/>
        <end position="358"/>
    </location>
</feature>
<evidence type="ECO:0000256" key="1">
    <source>
        <dbReference type="SAM" id="MobiDB-lite"/>
    </source>
</evidence>
<dbReference type="Gene3D" id="3.10.10.10">
    <property type="entry name" value="HIV Type 1 Reverse Transcriptase, subunit A, domain 1"/>
    <property type="match status" value="1"/>
</dbReference>
<dbReference type="InterPro" id="IPR053134">
    <property type="entry name" value="RNA-dir_DNA_polymerase"/>
</dbReference>
<proteinExistence type="predicted"/>
<name>Q9LJ78_ARATH</name>
<dbReference type="PANTHER" id="PTHR24559">
    <property type="entry name" value="TRANSPOSON TY3-I GAG-POL POLYPROTEIN"/>
    <property type="match status" value="1"/>
</dbReference>
<reference evidence="3" key="1">
    <citation type="journal article" date="2000" name="DNA Res.">
        <title>Structural analysis of Arabidopsis thaliana chromosome 3. II. Sequence features of the 4,251,695 bp regions covered by 90 P1, TAC and BAC clones.</title>
        <authorList>
            <person name="Nakamura Y."/>
        </authorList>
    </citation>
    <scope>NUCLEOTIDE SEQUENCE [LARGE SCALE GENOMIC DNA]</scope>
</reference>
<dbReference type="Gene3D" id="3.30.70.270">
    <property type="match status" value="1"/>
</dbReference>
<dbReference type="SUPFAM" id="SSF56672">
    <property type="entry name" value="DNA/RNA polymerases"/>
    <property type="match status" value="1"/>
</dbReference>
<dbReference type="Gene3D" id="2.40.70.10">
    <property type="entry name" value="Acid Proteases"/>
    <property type="match status" value="1"/>
</dbReference>
<organism evidence="3">
    <name type="scientific">Arabidopsis thaliana</name>
    <name type="common">Mouse-ear cress</name>
    <dbReference type="NCBI Taxonomy" id="3702"/>
    <lineage>
        <taxon>Eukaryota</taxon>
        <taxon>Viridiplantae</taxon>
        <taxon>Streptophyta</taxon>
        <taxon>Embryophyta</taxon>
        <taxon>Tracheophyta</taxon>
        <taxon>Spermatophyta</taxon>
        <taxon>Magnoliopsida</taxon>
        <taxon>eudicotyledons</taxon>
        <taxon>Gunneridae</taxon>
        <taxon>Pentapetalae</taxon>
        <taxon>rosids</taxon>
        <taxon>malvids</taxon>
        <taxon>Brassicales</taxon>
        <taxon>Brassicaceae</taxon>
        <taxon>Camelineae</taxon>
        <taxon>Arabidopsis</taxon>
    </lineage>
</organism>
<dbReference type="AlphaFoldDB" id="Q9LJ78"/>
<dbReference type="InterPro" id="IPR043502">
    <property type="entry name" value="DNA/RNA_pol_sf"/>
</dbReference>
<protein>
    <recommendedName>
        <fullName evidence="2">Reverse transcriptase domain-containing protein</fullName>
    </recommendedName>
</protein>
<dbReference type="EMBL" id="AP000732">
    <property type="protein sequence ID" value="BAB01210.1"/>
    <property type="molecule type" value="Genomic_DNA"/>
</dbReference>
<dbReference type="InterPro" id="IPR000477">
    <property type="entry name" value="RT_dom"/>
</dbReference>
<feature type="region of interest" description="Disordered" evidence="1">
    <location>
        <begin position="28"/>
        <end position="47"/>
    </location>
</feature>
<dbReference type="InterPro" id="IPR043128">
    <property type="entry name" value="Rev_trsase/Diguanyl_cyclase"/>
</dbReference>